<feature type="compositionally biased region" description="Basic and acidic residues" evidence="1">
    <location>
        <begin position="125"/>
        <end position="156"/>
    </location>
</feature>
<sequence>MAMYKDTDITAPFIAENFPSVHAEIMASAANNAPAITAESLKTSHPDVVATIMEEGKASVDVGSEVTKERERITSIQALSRPGAEEIINNALADSSKTANDVKIELFDHDQGKLDTTLKHHKDNGKKLAEDLKELNNPEDGDQKPANAKEKRHDSMMSKIKGGKK</sequence>
<protein>
    <submittedName>
        <fullName evidence="2">Uncharacterized protein</fullName>
    </submittedName>
</protein>
<evidence type="ECO:0000313" key="2">
    <source>
        <dbReference type="EMBL" id="MDM5272086.1"/>
    </source>
</evidence>
<evidence type="ECO:0000256" key="1">
    <source>
        <dbReference type="SAM" id="MobiDB-lite"/>
    </source>
</evidence>
<organism evidence="2 3">
    <name type="scientific">Sulfurovum zhangzhouensis</name>
    <dbReference type="NCBI Taxonomy" id="3019067"/>
    <lineage>
        <taxon>Bacteria</taxon>
        <taxon>Pseudomonadati</taxon>
        <taxon>Campylobacterota</taxon>
        <taxon>Epsilonproteobacteria</taxon>
        <taxon>Campylobacterales</taxon>
        <taxon>Sulfurovaceae</taxon>
        <taxon>Sulfurovum</taxon>
    </lineage>
</organism>
<dbReference type="RefSeq" id="WP_289413832.1">
    <property type="nucleotide sequence ID" value="NZ_JAQIBD010000002.1"/>
</dbReference>
<reference evidence="2" key="1">
    <citation type="submission" date="2023-01" db="EMBL/GenBank/DDBJ databases">
        <title>Sulfurovum sp. zt1-1 genome assembly.</title>
        <authorList>
            <person name="Wang J."/>
        </authorList>
    </citation>
    <scope>NUCLEOTIDE SEQUENCE</scope>
    <source>
        <strain evidence="2">Zt1-1</strain>
    </source>
</reference>
<gene>
    <name evidence="2" type="ORF">PGH07_07830</name>
</gene>
<keyword evidence="3" id="KW-1185">Reference proteome</keyword>
<name>A0ABT7QZ83_9BACT</name>
<evidence type="ECO:0000313" key="3">
    <source>
        <dbReference type="Proteomes" id="UP001169069"/>
    </source>
</evidence>
<comment type="caution">
    <text evidence="2">The sequence shown here is derived from an EMBL/GenBank/DDBJ whole genome shotgun (WGS) entry which is preliminary data.</text>
</comment>
<proteinExistence type="predicted"/>
<dbReference type="EMBL" id="JAQIBD010000002">
    <property type="protein sequence ID" value="MDM5272086.1"/>
    <property type="molecule type" value="Genomic_DNA"/>
</dbReference>
<feature type="region of interest" description="Disordered" evidence="1">
    <location>
        <begin position="117"/>
        <end position="165"/>
    </location>
</feature>
<dbReference type="Proteomes" id="UP001169069">
    <property type="component" value="Unassembled WGS sequence"/>
</dbReference>
<accession>A0ABT7QZ83</accession>